<evidence type="ECO:0000256" key="1">
    <source>
        <dbReference type="ARBA" id="ARBA00004141"/>
    </source>
</evidence>
<feature type="transmembrane region" description="Helical" evidence="7">
    <location>
        <begin position="106"/>
        <end position="128"/>
    </location>
</feature>
<organism evidence="8 9">
    <name type="scientific">Aspergillus bombycis</name>
    <dbReference type="NCBI Taxonomy" id="109264"/>
    <lineage>
        <taxon>Eukaryota</taxon>
        <taxon>Fungi</taxon>
        <taxon>Dikarya</taxon>
        <taxon>Ascomycota</taxon>
        <taxon>Pezizomycotina</taxon>
        <taxon>Eurotiomycetes</taxon>
        <taxon>Eurotiomycetidae</taxon>
        <taxon>Eurotiales</taxon>
        <taxon>Aspergillaceae</taxon>
        <taxon>Aspergillus</taxon>
    </lineage>
</organism>
<feature type="transmembrane region" description="Helical" evidence="7">
    <location>
        <begin position="30"/>
        <end position="50"/>
    </location>
</feature>
<proteinExistence type="inferred from homology"/>
<keyword evidence="4 7" id="KW-1133">Transmembrane helix</keyword>
<dbReference type="Proteomes" id="UP000179179">
    <property type="component" value="Unassembled WGS sequence"/>
</dbReference>
<dbReference type="InterPro" id="IPR043476">
    <property type="entry name" value="Yro2-like_7TM"/>
</dbReference>
<feature type="transmembrane region" description="Helical" evidence="7">
    <location>
        <begin position="230"/>
        <end position="250"/>
    </location>
</feature>
<dbReference type="GO" id="GO:0005783">
    <property type="term" value="C:endoplasmic reticulum"/>
    <property type="evidence" value="ECO:0007669"/>
    <property type="project" value="TreeGrafter"/>
</dbReference>
<feature type="transmembrane region" description="Helical" evidence="7">
    <location>
        <begin position="62"/>
        <end position="86"/>
    </location>
</feature>
<dbReference type="PANTHER" id="PTHR28286:SF1">
    <property type="entry name" value="30 KDA HEAT SHOCK PROTEIN-RELATED"/>
    <property type="match status" value="1"/>
</dbReference>
<dbReference type="SUPFAM" id="SSF81321">
    <property type="entry name" value="Family A G protein-coupled receptor-like"/>
    <property type="match status" value="1"/>
</dbReference>
<sequence>MGGNRATHVNPFIVNDRTVDIHITVRGSDWYWAVMSIMGFTMLAIMGLSFRRPPTQRIFHYLLAAAAFVSMVEHYSMASNLGWVPIDVEWHRSGHLDSGMNRQIWWVRYCGWFLIWPLLSLSVLFTCAAPTVHTLWACFLSAVMAIMAVVGAVVRSDYKWGYYAFWIWSWLLLVYSLLIAPRGYAKALGRDVELAHIIPASWICLLWMLYPVCWGVSEGGNVIPPDSEFIFYGILDCGLIPITCGVFLWLHAGIDPSYLGLYIRTYKDPIGGRMEPALVSGGVEKSQDIRAPGTVNGGTGQPTASEPGQLVEGVPTAEGQETV</sequence>
<gene>
    <name evidence="8" type="ORF">ABOM_000041</name>
</gene>
<feature type="transmembrane region" description="Helical" evidence="7">
    <location>
        <begin position="160"/>
        <end position="180"/>
    </location>
</feature>
<evidence type="ECO:0000256" key="3">
    <source>
        <dbReference type="ARBA" id="ARBA00022692"/>
    </source>
</evidence>
<dbReference type="Pfam" id="PF01036">
    <property type="entry name" value="Bac_rhodopsin"/>
    <property type="match status" value="1"/>
</dbReference>
<evidence type="ECO:0000256" key="4">
    <source>
        <dbReference type="ARBA" id="ARBA00022989"/>
    </source>
</evidence>
<evidence type="ECO:0000256" key="7">
    <source>
        <dbReference type="SAM" id="Phobius"/>
    </source>
</evidence>
<dbReference type="CDD" id="cd15239">
    <property type="entry name" value="7tm_YRO2_fungal-like"/>
    <property type="match status" value="1"/>
</dbReference>
<evidence type="ECO:0000256" key="6">
    <source>
        <dbReference type="SAM" id="MobiDB-lite"/>
    </source>
</evidence>
<evidence type="ECO:0000313" key="8">
    <source>
        <dbReference type="EMBL" id="OGM51208.1"/>
    </source>
</evidence>
<dbReference type="GO" id="GO:0005886">
    <property type="term" value="C:plasma membrane"/>
    <property type="evidence" value="ECO:0007669"/>
    <property type="project" value="TreeGrafter"/>
</dbReference>
<dbReference type="AlphaFoldDB" id="A0A1F8AIR4"/>
<accession>A0A1F8AIR4</accession>
<reference evidence="8 9" key="1">
    <citation type="journal article" date="2016" name="Genome Biol. Evol.">
        <title>Draft genome sequence of an aflatoxigenic Aspergillus species, A. bombycis.</title>
        <authorList>
            <person name="Moore G.G."/>
            <person name="Mack B.M."/>
            <person name="Beltz S.B."/>
            <person name="Gilbert M.K."/>
        </authorList>
    </citation>
    <scope>NUCLEOTIDE SEQUENCE [LARGE SCALE GENOMIC DNA]</scope>
    <source>
        <strain evidence="9">NRRL 26010</strain>
    </source>
</reference>
<comment type="caution">
    <text evidence="8">The sequence shown here is derived from an EMBL/GenBank/DDBJ whole genome shotgun (WGS) entry which is preliminary data.</text>
</comment>
<comment type="subcellular location">
    <subcellularLocation>
        <location evidence="1">Membrane</location>
        <topology evidence="1">Multi-pass membrane protein</topology>
    </subcellularLocation>
</comment>
<dbReference type="RefSeq" id="XP_022394925.1">
    <property type="nucleotide sequence ID" value="XM_022527171.1"/>
</dbReference>
<keyword evidence="9" id="KW-1185">Reference proteome</keyword>
<evidence type="ECO:0000256" key="2">
    <source>
        <dbReference type="ARBA" id="ARBA00008130"/>
    </source>
</evidence>
<evidence type="ECO:0000313" key="9">
    <source>
        <dbReference type="Proteomes" id="UP000179179"/>
    </source>
</evidence>
<dbReference type="EMBL" id="LYCR01000001">
    <property type="protein sequence ID" value="OGM51208.1"/>
    <property type="molecule type" value="Genomic_DNA"/>
</dbReference>
<feature type="transmembrane region" description="Helical" evidence="7">
    <location>
        <begin position="192"/>
        <end position="210"/>
    </location>
</feature>
<name>A0A1F8AIR4_9EURO</name>
<dbReference type="PANTHER" id="PTHR28286">
    <property type="match status" value="1"/>
</dbReference>
<keyword evidence="5 7" id="KW-0472">Membrane</keyword>
<keyword evidence="3 7" id="KW-0812">Transmembrane</keyword>
<dbReference type="Gene3D" id="1.20.1070.10">
    <property type="entry name" value="Rhodopsin 7-helix transmembrane proteins"/>
    <property type="match status" value="1"/>
</dbReference>
<dbReference type="InterPro" id="IPR001425">
    <property type="entry name" value="Arc/bac/fun_rhodopsins"/>
</dbReference>
<dbReference type="GeneID" id="34443431"/>
<comment type="similarity">
    <text evidence="2">Belongs to the archaeal/bacterial/fungal opsin family.</text>
</comment>
<dbReference type="SMART" id="SM01021">
    <property type="entry name" value="Bac_rhodopsin"/>
    <property type="match status" value="1"/>
</dbReference>
<evidence type="ECO:0000256" key="5">
    <source>
        <dbReference type="ARBA" id="ARBA00023136"/>
    </source>
</evidence>
<feature type="transmembrane region" description="Helical" evidence="7">
    <location>
        <begin position="135"/>
        <end position="154"/>
    </location>
</feature>
<protein>
    <submittedName>
        <fullName evidence="8">Uncharacterized protein</fullName>
    </submittedName>
</protein>
<feature type="region of interest" description="Disordered" evidence="6">
    <location>
        <begin position="282"/>
        <end position="323"/>
    </location>
</feature>
<dbReference type="OrthoDB" id="536545at2759"/>